<organism evidence="2 3">
    <name type="scientific">Halorubrum cibi</name>
    <dbReference type="NCBI Taxonomy" id="413815"/>
    <lineage>
        <taxon>Archaea</taxon>
        <taxon>Methanobacteriati</taxon>
        <taxon>Methanobacteriota</taxon>
        <taxon>Stenosarchaea group</taxon>
        <taxon>Halobacteria</taxon>
        <taxon>Halobacteriales</taxon>
        <taxon>Haloferacaceae</taxon>
        <taxon>Halorubrum</taxon>
    </lineage>
</organism>
<accession>A0A521EEV9</accession>
<feature type="region of interest" description="Disordered" evidence="1">
    <location>
        <begin position="35"/>
        <end position="59"/>
    </location>
</feature>
<dbReference type="OrthoDB" id="376739at2157"/>
<dbReference type="EMBL" id="FXTD01000010">
    <property type="protein sequence ID" value="SMO82392.1"/>
    <property type="molecule type" value="Genomic_DNA"/>
</dbReference>
<sequence length="59" mass="5991">MTRHTDGVGTPRHDAVEYGGAVIGSALLAGCIGDESDGTVGEESFDREELAGVVNGGEE</sequence>
<dbReference type="AlphaFoldDB" id="A0A521EEV9"/>
<dbReference type="RefSeq" id="WP_142987407.1">
    <property type="nucleotide sequence ID" value="NZ_FXTD01000010.1"/>
</dbReference>
<name>A0A521EEV9_9EURY</name>
<dbReference type="PROSITE" id="PS51257">
    <property type="entry name" value="PROKAR_LIPOPROTEIN"/>
    <property type="match status" value="1"/>
</dbReference>
<protein>
    <submittedName>
        <fullName evidence="2">Uncharacterized protein</fullName>
    </submittedName>
</protein>
<evidence type="ECO:0000313" key="2">
    <source>
        <dbReference type="EMBL" id="SMO82392.1"/>
    </source>
</evidence>
<keyword evidence="3" id="KW-1185">Reference proteome</keyword>
<reference evidence="2 3" key="1">
    <citation type="submission" date="2017-05" db="EMBL/GenBank/DDBJ databases">
        <authorList>
            <person name="Varghese N."/>
            <person name="Submissions S."/>
        </authorList>
    </citation>
    <scope>NUCLEOTIDE SEQUENCE [LARGE SCALE GENOMIC DNA]</scope>
    <source>
        <strain evidence="2 3">DSM 19504</strain>
    </source>
</reference>
<gene>
    <name evidence="2" type="ORF">SAMN06264867_11099</name>
</gene>
<proteinExistence type="predicted"/>
<evidence type="ECO:0000313" key="3">
    <source>
        <dbReference type="Proteomes" id="UP000319712"/>
    </source>
</evidence>
<dbReference type="Proteomes" id="UP000319712">
    <property type="component" value="Unassembled WGS sequence"/>
</dbReference>
<evidence type="ECO:0000256" key="1">
    <source>
        <dbReference type="SAM" id="MobiDB-lite"/>
    </source>
</evidence>